<evidence type="ECO:0000313" key="2">
    <source>
        <dbReference type="Proteomes" id="UP000028924"/>
    </source>
</evidence>
<proteinExistence type="predicted"/>
<dbReference type="RefSeq" id="XP_011400492.1">
    <property type="nucleotide sequence ID" value="XM_011402190.1"/>
</dbReference>
<dbReference type="KEGG" id="apro:F751_5371"/>
<dbReference type="GeneID" id="23616762"/>
<reference evidence="1 2" key="1">
    <citation type="journal article" date="2014" name="BMC Genomics">
        <title>Oil accumulation mechanisms of the oleaginous microalga Chlorella protothecoides revealed through its genome, transcriptomes, and proteomes.</title>
        <authorList>
            <person name="Gao C."/>
            <person name="Wang Y."/>
            <person name="Shen Y."/>
            <person name="Yan D."/>
            <person name="He X."/>
            <person name="Dai J."/>
            <person name="Wu Q."/>
        </authorList>
    </citation>
    <scope>NUCLEOTIDE SEQUENCE [LARGE SCALE GENOMIC DNA]</scope>
    <source>
        <strain evidence="1 2">0710</strain>
    </source>
</reference>
<evidence type="ECO:0000313" key="1">
    <source>
        <dbReference type="EMBL" id="KFM27515.1"/>
    </source>
</evidence>
<protein>
    <submittedName>
        <fullName evidence="1">Uncharacterized protein</fullName>
    </submittedName>
</protein>
<dbReference type="Proteomes" id="UP000028924">
    <property type="component" value="Unassembled WGS sequence"/>
</dbReference>
<gene>
    <name evidence="1" type="ORF">F751_5371</name>
</gene>
<accession>A0A087SP61</accession>
<keyword evidence="2" id="KW-1185">Reference proteome</keyword>
<name>A0A087SP61_AUXPR</name>
<dbReference type="EMBL" id="KL662148">
    <property type="protein sequence ID" value="KFM27515.1"/>
    <property type="molecule type" value="Genomic_DNA"/>
</dbReference>
<organism evidence="1 2">
    <name type="scientific">Auxenochlorella protothecoides</name>
    <name type="common">Green microalga</name>
    <name type="synonym">Chlorella protothecoides</name>
    <dbReference type="NCBI Taxonomy" id="3075"/>
    <lineage>
        <taxon>Eukaryota</taxon>
        <taxon>Viridiplantae</taxon>
        <taxon>Chlorophyta</taxon>
        <taxon>core chlorophytes</taxon>
        <taxon>Trebouxiophyceae</taxon>
        <taxon>Chlorellales</taxon>
        <taxon>Chlorellaceae</taxon>
        <taxon>Auxenochlorella</taxon>
    </lineage>
</organism>
<dbReference type="AlphaFoldDB" id="A0A087SP61"/>
<sequence length="61" mass="7094">MIKVAHSRCTLPLLECPTTSEMNWCRKCLLRALVRVHHTAHMIKFEESAVSLSLLHRYLMS</sequence>